<dbReference type="OrthoDB" id="10264149at2759"/>
<evidence type="ECO:0000259" key="7">
    <source>
        <dbReference type="PROSITE" id="PS50290"/>
    </source>
</evidence>
<reference evidence="9" key="1">
    <citation type="submission" date="2016-06" db="EMBL/GenBank/DDBJ databases">
        <title>Draft Genome sequence of the fungus Inonotus baumii.</title>
        <authorList>
            <person name="Zhu H."/>
            <person name="Lin W."/>
        </authorList>
    </citation>
    <scope>NUCLEOTIDE SEQUENCE</scope>
    <source>
        <strain evidence="9">821</strain>
    </source>
</reference>
<dbReference type="FunFam" id="1.10.1070.11:FF:000016">
    <property type="entry name" value="PIK1p Phosphatidylinositol 4-kinase"/>
    <property type="match status" value="1"/>
</dbReference>
<keyword evidence="4" id="KW-0418">Kinase</keyword>
<keyword evidence="3" id="KW-0808">Transferase</keyword>
<evidence type="ECO:0000259" key="8">
    <source>
        <dbReference type="PROSITE" id="PS51545"/>
    </source>
</evidence>
<evidence type="ECO:0000256" key="6">
    <source>
        <dbReference type="SAM" id="SignalP"/>
    </source>
</evidence>
<dbReference type="InterPro" id="IPR015433">
    <property type="entry name" value="PI3/4_kinase"/>
</dbReference>
<dbReference type="GO" id="GO:0016020">
    <property type="term" value="C:membrane"/>
    <property type="evidence" value="ECO:0007669"/>
    <property type="project" value="TreeGrafter"/>
</dbReference>
<feature type="region of interest" description="Disordered" evidence="5">
    <location>
        <begin position="187"/>
        <end position="261"/>
    </location>
</feature>
<keyword evidence="10" id="KW-1185">Reference proteome</keyword>
<feature type="region of interest" description="Disordered" evidence="5">
    <location>
        <begin position="604"/>
        <end position="629"/>
    </location>
</feature>
<feature type="compositionally biased region" description="Acidic residues" evidence="5">
    <location>
        <begin position="224"/>
        <end position="237"/>
    </location>
</feature>
<gene>
    <name evidence="9" type="ORF">A7U60_g8747</name>
</gene>
<dbReference type="Gene3D" id="1.10.1070.11">
    <property type="entry name" value="Phosphatidylinositol 3-/4-kinase, catalytic domain"/>
    <property type="match status" value="1"/>
</dbReference>
<dbReference type="GO" id="GO:0004430">
    <property type="term" value="F:1-phosphatidylinositol 4-kinase activity"/>
    <property type="evidence" value="ECO:0007669"/>
    <property type="project" value="UniProtKB-EC"/>
</dbReference>
<keyword evidence="6" id="KW-0732">Signal</keyword>
<feature type="signal peptide" evidence="6">
    <location>
        <begin position="1"/>
        <end position="21"/>
    </location>
</feature>
<evidence type="ECO:0000256" key="2">
    <source>
        <dbReference type="ARBA" id="ARBA00012169"/>
    </source>
</evidence>
<comment type="catalytic activity">
    <reaction evidence="1">
        <text>a 1,2-diacyl-sn-glycero-3-phospho-(1D-myo-inositol) + ATP = a 1,2-diacyl-sn-glycero-3-phospho-(1D-myo-inositol 4-phosphate) + ADP + H(+)</text>
        <dbReference type="Rhea" id="RHEA:19877"/>
        <dbReference type="ChEBI" id="CHEBI:15378"/>
        <dbReference type="ChEBI" id="CHEBI:30616"/>
        <dbReference type="ChEBI" id="CHEBI:57880"/>
        <dbReference type="ChEBI" id="CHEBI:58178"/>
        <dbReference type="ChEBI" id="CHEBI:456216"/>
        <dbReference type="EC" id="2.7.1.67"/>
    </reaction>
</comment>
<feature type="domain" description="PI3K/PI4K catalytic" evidence="7">
    <location>
        <begin position="784"/>
        <end position="1048"/>
    </location>
</feature>
<feature type="compositionally biased region" description="Polar residues" evidence="5">
    <location>
        <begin position="305"/>
        <end position="328"/>
    </location>
</feature>
<proteinExistence type="predicted"/>
<dbReference type="GO" id="GO:0046854">
    <property type="term" value="P:phosphatidylinositol phosphate biosynthetic process"/>
    <property type="evidence" value="ECO:0007669"/>
    <property type="project" value="InterPro"/>
</dbReference>
<feature type="compositionally biased region" description="Polar residues" evidence="5">
    <location>
        <begin position="605"/>
        <end position="625"/>
    </location>
</feature>
<evidence type="ECO:0000256" key="1">
    <source>
        <dbReference type="ARBA" id="ARBA00001686"/>
    </source>
</evidence>
<feature type="domain" description="PIK helical" evidence="8">
    <location>
        <begin position="1"/>
        <end position="119"/>
    </location>
</feature>
<accession>A0A9Q5N2N9</accession>
<name>A0A9Q5N2N9_SANBA</name>
<evidence type="ECO:0000256" key="4">
    <source>
        <dbReference type="ARBA" id="ARBA00022777"/>
    </source>
</evidence>
<feature type="region of interest" description="Disordered" evidence="5">
    <location>
        <begin position="482"/>
        <end position="522"/>
    </location>
</feature>
<dbReference type="PANTHER" id="PTHR10048">
    <property type="entry name" value="PHOSPHATIDYLINOSITOL KINASE"/>
    <property type="match status" value="1"/>
</dbReference>
<dbReference type="EC" id="2.7.1.67" evidence="2"/>
<dbReference type="GO" id="GO:0005737">
    <property type="term" value="C:cytoplasm"/>
    <property type="evidence" value="ECO:0007669"/>
    <property type="project" value="TreeGrafter"/>
</dbReference>
<dbReference type="EMBL" id="LNZH02000216">
    <property type="protein sequence ID" value="OCB84076.1"/>
    <property type="molecule type" value="Genomic_DNA"/>
</dbReference>
<dbReference type="GO" id="GO:0048015">
    <property type="term" value="P:phosphatidylinositol-mediated signaling"/>
    <property type="evidence" value="ECO:0007669"/>
    <property type="project" value="TreeGrafter"/>
</dbReference>
<dbReference type="InterPro" id="IPR000403">
    <property type="entry name" value="PI3/4_kinase_cat_dom"/>
</dbReference>
<feature type="chain" id="PRO_5040433367" description="1-phosphatidylinositol 4-kinase" evidence="6">
    <location>
        <begin position="22"/>
        <end position="1103"/>
    </location>
</feature>
<comment type="caution">
    <text evidence="9">The sequence shown here is derived from an EMBL/GenBank/DDBJ whole genome shotgun (WGS) entry which is preliminary data.</text>
</comment>
<evidence type="ECO:0000256" key="3">
    <source>
        <dbReference type="ARBA" id="ARBA00022679"/>
    </source>
</evidence>
<dbReference type="AlphaFoldDB" id="A0A9Q5N2N9"/>
<organism evidence="9 10">
    <name type="scientific">Sanghuangporus baumii</name>
    <name type="common">Phellinus baumii</name>
    <dbReference type="NCBI Taxonomy" id="108892"/>
    <lineage>
        <taxon>Eukaryota</taxon>
        <taxon>Fungi</taxon>
        <taxon>Dikarya</taxon>
        <taxon>Basidiomycota</taxon>
        <taxon>Agaricomycotina</taxon>
        <taxon>Agaricomycetes</taxon>
        <taxon>Hymenochaetales</taxon>
        <taxon>Hymenochaetaceae</taxon>
        <taxon>Sanghuangporus</taxon>
    </lineage>
</organism>
<dbReference type="SMART" id="SM00146">
    <property type="entry name" value="PI3Kc"/>
    <property type="match status" value="1"/>
</dbReference>
<dbReference type="InterPro" id="IPR001263">
    <property type="entry name" value="PI3K_accessory_dom"/>
</dbReference>
<protein>
    <recommendedName>
        <fullName evidence="2">1-phosphatidylinositol 4-kinase</fullName>
        <ecNumber evidence="2">2.7.1.67</ecNumber>
    </recommendedName>
</protein>
<dbReference type="PROSITE" id="PS50290">
    <property type="entry name" value="PI3_4_KINASE_3"/>
    <property type="match status" value="1"/>
</dbReference>
<evidence type="ECO:0000256" key="5">
    <source>
        <dbReference type="SAM" id="MobiDB-lite"/>
    </source>
</evidence>
<dbReference type="InterPro" id="IPR011009">
    <property type="entry name" value="Kinase-like_dom_sf"/>
</dbReference>
<dbReference type="Proteomes" id="UP000757232">
    <property type="component" value="Unassembled WGS sequence"/>
</dbReference>
<evidence type="ECO:0000313" key="10">
    <source>
        <dbReference type="Proteomes" id="UP000757232"/>
    </source>
</evidence>
<sequence length="1103" mass="123040">MSHALLLRLFLSPSFFSVNVALQYLMQYHDNIGITYYLTRRLREFDINELRDVWGFVCHLLVTRPSKSRALESFVVETCERSTHMAMFTLWFIQAHLRDLATRSKDSRSFVICQRILHRCHEIIFEDSPGLVTGPYSSMKVRSRKSMRRNRIKHHLQPAIIGMSCVLAGAPGLPTLTKTVGQVALEQGRVDDTEGNLRSVEPQNDEASVPSPSQNVVDQAGADANEDDEEEKEDQEQTAESAQAMEDNEQANLPNSEGRKGDLRFKALTQSQRLRLAVQTTPALSTLKDELRHSIDIEDPFGQLDTPSSNALPYQSTPAVSTSKKTSQSGSADFVETLLQEYDTEAQRHLLQSHYCHSEIQLILTLESISNRLLVVPKPARVSALRAELTTLNHKLPAEVCMPMWCSGYESPFGEKCGSKPHHRIVRIPPDESVVLNSADRAPYLLILEVLHGDLDFDPSKRGNKDLVRSLLRKELKATKVPRGGNGLFESSDIRSGPPMARRSSAEEALNPGEDGEDAELSSRNLSQSLLSVTNESNGEEEVDLVEQVYGEDLSVHRTPDLAESLVVPLPPKNRALDIATWSRSNSLPSSPAMTPKASTAEALGNNSHRQQTHAIASSQSSTGSGRIPTLSLDEYSERMRTAAVMLAQLNATLVKETYIPTPRSEHPSSSADTIAAGSSWFPMSNWLSGVNSSNTTGPLHPSLTGTSDSKNAHVTMTRMKLQPSEVAAIRERIMQEMLALEEERMGRMQFQPESETMISLGAGHSGLKTAEDEQIIRRELNRVDPSAVVFSESWALKKSRIRQYSPYGHLASWDCLSVIVKAGTDLRQEQLAVQMIREFEHIWKEESCQCWVRPFQIFITGRSSGLVETITDAVSVHSIKKSLLTAIHPQPSLPVLKEILFDRYSIITYFLQMKDRHNGNILLDRDGHLIHIDFGFMLSNSPGNIGFEAAPFKLTFDYVEVMGGVDSPAFREFHRLFHEGFQAARKHCDRIITIVELMQKDSTLPCFAALGEQTANQLRERFQPKSNQQSATELAERLIMSSLGSNWTRLYDSVGEPSMKSRASANAATLVPILLPINSMSEFGIRSLDLDERRCPKDTKFG</sequence>
<dbReference type="Gene3D" id="3.30.1010.10">
    <property type="entry name" value="Phosphatidylinositol 3-kinase Catalytic Subunit, Chain A, domain 4"/>
    <property type="match status" value="1"/>
</dbReference>
<dbReference type="SUPFAM" id="SSF56112">
    <property type="entry name" value="Protein kinase-like (PK-like)"/>
    <property type="match status" value="1"/>
</dbReference>
<feature type="compositionally biased region" description="Polar residues" evidence="5">
    <location>
        <begin position="201"/>
        <end position="217"/>
    </location>
</feature>
<dbReference type="InterPro" id="IPR036940">
    <property type="entry name" value="PI3/4_kinase_cat_sf"/>
</dbReference>
<feature type="region of interest" description="Disordered" evidence="5">
    <location>
        <begin position="300"/>
        <end position="328"/>
    </location>
</feature>
<dbReference type="PROSITE" id="PS51545">
    <property type="entry name" value="PIK_HELICAL"/>
    <property type="match status" value="1"/>
</dbReference>
<evidence type="ECO:0000313" key="9">
    <source>
        <dbReference type="EMBL" id="OCB84076.1"/>
    </source>
</evidence>
<dbReference type="PANTHER" id="PTHR10048:SF22">
    <property type="entry name" value="PHOSPHATIDYLINOSITOL 4-KINASE BETA"/>
    <property type="match status" value="1"/>
</dbReference>
<dbReference type="Pfam" id="PF00454">
    <property type="entry name" value="PI3_PI4_kinase"/>
    <property type="match status" value="2"/>
</dbReference>